<gene>
    <name evidence="1" type="ORF">IFDJLNFL_4082</name>
    <name evidence="2" type="ORF">MTDSW087_04851</name>
</gene>
<reference evidence="1" key="3">
    <citation type="submission" date="2021-08" db="EMBL/GenBank/DDBJ databases">
        <authorList>
            <person name="Tani A."/>
            <person name="Ola A."/>
            <person name="Ogura Y."/>
            <person name="Katsura K."/>
            <person name="Hayashi T."/>
        </authorList>
    </citation>
    <scope>NUCLEOTIDE SEQUENCE</scope>
    <source>
        <strain evidence="1">DSM 22415</strain>
    </source>
</reference>
<organism evidence="2 3">
    <name type="scientific">Methylobacterium dankookense</name>
    <dbReference type="NCBI Taxonomy" id="560405"/>
    <lineage>
        <taxon>Bacteria</taxon>
        <taxon>Pseudomonadati</taxon>
        <taxon>Pseudomonadota</taxon>
        <taxon>Alphaproteobacteria</taxon>
        <taxon>Hyphomicrobiales</taxon>
        <taxon>Methylobacteriaceae</taxon>
        <taxon>Methylobacterium</taxon>
    </lineage>
</organism>
<dbReference type="EMBL" id="CABFVH010000046">
    <property type="protein sequence ID" value="VUF15118.1"/>
    <property type="molecule type" value="Genomic_DNA"/>
</dbReference>
<evidence type="ECO:0000313" key="2">
    <source>
        <dbReference type="EMBL" id="VUF15118.1"/>
    </source>
</evidence>
<evidence type="ECO:0000313" key="4">
    <source>
        <dbReference type="Proteomes" id="UP001055303"/>
    </source>
</evidence>
<accession>A0A564G589</accession>
<dbReference type="Proteomes" id="UP000401717">
    <property type="component" value="Unassembled WGS sequence"/>
</dbReference>
<dbReference type="OrthoDB" id="8083054at2"/>
<dbReference type="RefSeq" id="WP_144767424.1">
    <property type="nucleotide sequence ID" value="NZ_BPQI01000133.1"/>
</dbReference>
<evidence type="ECO:0000313" key="3">
    <source>
        <dbReference type="Proteomes" id="UP000401717"/>
    </source>
</evidence>
<protein>
    <submittedName>
        <fullName evidence="2">Uncharacterized protein</fullName>
    </submittedName>
</protein>
<proteinExistence type="predicted"/>
<keyword evidence="4" id="KW-1185">Reference proteome</keyword>
<dbReference type="Proteomes" id="UP001055303">
    <property type="component" value="Unassembled WGS sequence"/>
</dbReference>
<reference evidence="2 3" key="1">
    <citation type="submission" date="2019-06" db="EMBL/GenBank/DDBJ databases">
        <authorList>
            <person name="Rodrigo-Torres L."/>
            <person name="Arahal R. D."/>
            <person name="Lucena T."/>
        </authorList>
    </citation>
    <scope>NUCLEOTIDE SEQUENCE [LARGE SCALE GENOMIC DNA]</scope>
    <source>
        <strain evidence="2 3">SW08-7</strain>
    </source>
</reference>
<evidence type="ECO:0000313" key="1">
    <source>
        <dbReference type="EMBL" id="GJD58167.1"/>
    </source>
</evidence>
<reference evidence="1" key="2">
    <citation type="journal article" date="2021" name="Front. Microbiol.">
        <title>Comprehensive Comparative Genomics and Phenotyping of Methylobacterium Species.</title>
        <authorList>
            <person name="Alessa O."/>
            <person name="Ogura Y."/>
            <person name="Fujitani Y."/>
            <person name="Takami H."/>
            <person name="Hayashi T."/>
            <person name="Sahin N."/>
            <person name="Tani A."/>
        </authorList>
    </citation>
    <scope>NUCLEOTIDE SEQUENCE</scope>
    <source>
        <strain evidence="1">DSM 22415</strain>
    </source>
</reference>
<sequence length="90" mass="10019">MTGFVWSRTFPDSHYDFLARDADGYLVGRILRHHGGPQGGKWAWHANGINAAPSTVGCDLNGMADTRDEAIERLHAAWAKWMEMGGHRVL</sequence>
<name>A0A564G589_9HYPH</name>
<dbReference type="EMBL" id="BPQI01000133">
    <property type="protein sequence ID" value="GJD58167.1"/>
    <property type="molecule type" value="Genomic_DNA"/>
</dbReference>
<dbReference type="AlphaFoldDB" id="A0A564G589"/>